<protein>
    <submittedName>
        <fullName evidence="1">Uncharacterized protein</fullName>
    </submittedName>
</protein>
<dbReference type="EMBL" id="KI964859">
    <property type="protein sequence ID" value="EUC27943.1"/>
    <property type="molecule type" value="Genomic_DNA"/>
</dbReference>
<organism evidence="1 2">
    <name type="scientific">Cochliobolus carbonum (strain 26-R-13)</name>
    <name type="common">Maize leaf spot fungus</name>
    <name type="synonym">Bipolaris zeicola</name>
    <dbReference type="NCBI Taxonomy" id="930089"/>
    <lineage>
        <taxon>Eukaryota</taxon>
        <taxon>Fungi</taxon>
        <taxon>Dikarya</taxon>
        <taxon>Ascomycota</taxon>
        <taxon>Pezizomycotina</taxon>
        <taxon>Dothideomycetes</taxon>
        <taxon>Pleosporomycetidae</taxon>
        <taxon>Pleosporales</taxon>
        <taxon>Pleosporineae</taxon>
        <taxon>Pleosporaceae</taxon>
        <taxon>Bipolaris</taxon>
    </lineage>
</organism>
<name>W6XQQ5_COCC2</name>
<keyword evidence="2" id="KW-1185">Reference proteome</keyword>
<dbReference type="Proteomes" id="UP000053841">
    <property type="component" value="Unassembled WGS sequence"/>
</dbReference>
<gene>
    <name evidence="1" type="ORF">COCCADRAFT_30689</name>
</gene>
<evidence type="ECO:0000313" key="1">
    <source>
        <dbReference type="EMBL" id="EUC27943.1"/>
    </source>
</evidence>
<accession>W6XQQ5</accession>
<dbReference type="RefSeq" id="XP_007717743.1">
    <property type="nucleotide sequence ID" value="XM_007719553.1"/>
</dbReference>
<evidence type="ECO:0000313" key="2">
    <source>
        <dbReference type="Proteomes" id="UP000053841"/>
    </source>
</evidence>
<dbReference type="GeneID" id="19146797"/>
<dbReference type="HOGENOM" id="CLU_1151634_0_0_1"/>
<proteinExistence type="predicted"/>
<dbReference type="OrthoDB" id="3780845at2759"/>
<sequence length="259" mass="28325">MTVRNCYRLWPRGAKDNKPGFHAPCLPAFHTAPPPPPPAATAVPSPYFSHAVSLCFPPNGRYYNAVSSLAPTAPTAPPHHSPAFIDRFDPALDYFTPSAEYKRATTSRCRANINQHLLTVPHWYHTDTGQSTLRYHEETCLTVTHRSPVKYPSCGTRSTLAPIGIPDHGDGFAVYLRWMRQRHYRRHGVMHQAAPSSAVCTRSSDDALDLHLGGDPANPLPSLQSDAQTLNTDLLGMGSGLDGVDASELGYPSEIDFIG</sequence>
<reference evidence="1 2" key="1">
    <citation type="journal article" date="2013" name="PLoS Genet.">
        <title>Comparative genome structure, secondary metabolite, and effector coding capacity across Cochliobolus pathogens.</title>
        <authorList>
            <person name="Condon B.J."/>
            <person name="Leng Y."/>
            <person name="Wu D."/>
            <person name="Bushley K.E."/>
            <person name="Ohm R.A."/>
            <person name="Otillar R."/>
            <person name="Martin J."/>
            <person name="Schackwitz W."/>
            <person name="Grimwood J."/>
            <person name="MohdZainudin N."/>
            <person name="Xue C."/>
            <person name="Wang R."/>
            <person name="Manning V.A."/>
            <person name="Dhillon B."/>
            <person name="Tu Z.J."/>
            <person name="Steffenson B.J."/>
            <person name="Salamov A."/>
            <person name="Sun H."/>
            <person name="Lowry S."/>
            <person name="LaButti K."/>
            <person name="Han J."/>
            <person name="Copeland A."/>
            <person name="Lindquist E."/>
            <person name="Barry K."/>
            <person name="Schmutz J."/>
            <person name="Baker S.E."/>
            <person name="Ciuffetti L.M."/>
            <person name="Grigoriev I.V."/>
            <person name="Zhong S."/>
            <person name="Turgeon B.G."/>
        </authorList>
    </citation>
    <scope>NUCLEOTIDE SEQUENCE [LARGE SCALE GENOMIC DNA]</scope>
    <source>
        <strain evidence="1 2">26-R-13</strain>
    </source>
</reference>
<dbReference type="AlphaFoldDB" id="W6XQQ5"/>
<dbReference type="KEGG" id="bze:COCCADRAFT_30689"/>